<organism evidence="4 5">
    <name type="scientific">Edaphochlamys debaryana</name>
    <dbReference type="NCBI Taxonomy" id="47281"/>
    <lineage>
        <taxon>Eukaryota</taxon>
        <taxon>Viridiplantae</taxon>
        <taxon>Chlorophyta</taxon>
        <taxon>core chlorophytes</taxon>
        <taxon>Chlorophyceae</taxon>
        <taxon>CS clade</taxon>
        <taxon>Chlamydomonadales</taxon>
        <taxon>Chlamydomonadales incertae sedis</taxon>
        <taxon>Edaphochlamys</taxon>
    </lineage>
</organism>
<dbReference type="Pfam" id="PF05686">
    <property type="entry name" value="Glyco_transf_90"/>
    <property type="match status" value="1"/>
</dbReference>
<dbReference type="InterPro" id="IPR051091">
    <property type="entry name" value="O-Glucosyltr/Glycosyltrsf_90"/>
</dbReference>
<dbReference type="PANTHER" id="PTHR12203:SF35">
    <property type="entry name" value="PROTEIN O-GLUCOSYLTRANSFERASE 1"/>
    <property type="match status" value="1"/>
</dbReference>
<protein>
    <recommendedName>
        <fullName evidence="3">Glycosyl transferase CAP10 domain-containing protein</fullName>
    </recommendedName>
</protein>
<dbReference type="SMART" id="SM00672">
    <property type="entry name" value="CAP10"/>
    <property type="match status" value="1"/>
</dbReference>
<comment type="similarity">
    <text evidence="1">Belongs to the glycosyltransferase 90 family.</text>
</comment>
<evidence type="ECO:0000259" key="3">
    <source>
        <dbReference type="SMART" id="SM00672"/>
    </source>
</evidence>
<evidence type="ECO:0000313" key="4">
    <source>
        <dbReference type="EMBL" id="KAG2488544.1"/>
    </source>
</evidence>
<keyword evidence="2" id="KW-0808">Transferase</keyword>
<dbReference type="AlphaFoldDB" id="A0A836BV21"/>
<evidence type="ECO:0000256" key="1">
    <source>
        <dbReference type="ARBA" id="ARBA00010118"/>
    </source>
</evidence>
<dbReference type="Proteomes" id="UP000612055">
    <property type="component" value="Unassembled WGS sequence"/>
</dbReference>
<dbReference type="EMBL" id="JAEHOE010000082">
    <property type="protein sequence ID" value="KAG2488544.1"/>
    <property type="molecule type" value="Genomic_DNA"/>
</dbReference>
<name>A0A836BV21_9CHLO</name>
<dbReference type="InterPro" id="IPR006598">
    <property type="entry name" value="CAP10"/>
</dbReference>
<feature type="domain" description="Glycosyl transferase CAP10" evidence="3">
    <location>
        <begin position="46"/>
        <end position="315"/>
    </location>
</feature>
<gene>
    <name evidence="4" type="ORF">HYH03_012863</name>
</gene>
<proteinExistence type="inferred from homology"/>
<accession>A0A836BV21</accession>
<sequence>MRASSANIGEENGNVYLNNLIPYEKLGQHEHIGLLVELYEASKVYKLPNVEFVQWFDDHPPAEVNLDLANNRSSWPHGPKAGMAAGVPPVVSWGKSEDSGVMMVPYCGAFRCPADSFDALAAKIDTEERVPWAERTDVAFGRWNGFCTYYYGWPPGSNAIVHTRDGKPVPCPRLHLNSLSEAHPDLLDAYDLGKRGPVPLAEQRKYKYIVSTDGWSISSKFDKYLLMGSTVLKAESHRIGFYYPALRPREHFLPFMVDSMDDIVDVVKWAREHDAEAKKIGESAAAFARQHLSRPARLCYLFHVVNELSKQFKYTPSCSRRKLCVPLVDELRFLSEDERANGTCNYREVLDKYGKSDAASSPKYGHKELLALHTDPLHWPRDDVKA</sequence>
<dbReference type="GO" id="GO:0016740">
    <property type="term" value="F:transferase activity"/>
    <property type="evidence" value="ECO:0007669"/>
    <property type="project" value="UniProtKB-KW"/>
</dbReference>
<keyword evidence="5" id="KW-1185">Reference proteome</keyword>
<reference evidence="4" key="1">
    <citation type="journal article" date="2020" name="bioRxiv">
        <title>Comparative genomics of Chlamydomonas.</title>
        <authorList>
            <person name="Craig R.J."/>
            <person name="Hasan A.R."/>
            <person name="Ness R.W."/>
            <person name="Keightley P.D."/>
        </authorList>
    </citation>
    <scope>NUCLEOTIDE SEQUENCE</scope>
    <source>
        <strain evidence="4">CCAP 11/70</strain>
    </source>
</reference>
<evidence type="ECO:0000256" key="2">
    <source>
        <dbReference type="ARBA" id="ARBA00022679"/>
    </source>
</evidence>
<dbReference type="PANTHER" id="PTHR12203">
    <property type="entry name" value="KDEL LYS-ASP-GLU-LEU CONTAINING - RELATED"/>
    <property type="match status" value="1"/>
</dbReference>
<dbReference type="OrthoDB" id="523510at2759"/>
<evidence type="ECO:0000313" key="5">
    <source>
        <dbReference type="Proteomes" id="UP000612055"/>
    </source>
</evidence>
<comment type="caution">
    <text evidence="4">The sequence shown here is derived from an EMBL/GenBank/DDBJ whole genome shotgun (WGS) entry which is preliminary data.</text>
</comment>